<protein>
    <submittedName>
        <fullName evidence="1">Uncharacterized protein</fullName>
    </submittedName>
</protein>
<sequence>MHPNRSPLPQPNNLPVLLLYVWQVMHPKGGPSPSAQRVTSFTPQLVAGHATSSLAQRIANPTAQDALKNNALNSKVNQQEAEKALSKWFTGARDRGGQRASRMHQRMSV</sequence>
<dbReference type="AlphaFoldDB" id="A0A5A9NGS8"/>
<keyword evidence="2" id="KW-1185">Reference proteome</keyword>
<reference evidence="1 2" key="1">
    <citation type="journal article" date="2019" name="Mol. Ecol. Resour.">
        <title>Chromosome-level genome assembly of Triplophysa tibetana, a fish adapted to the harsh high-altitude environment of the Tibetan Plateau.</title>
        <authorList>
            <person name="Yang X."/>
            <person name="Liu H."/>
            <person name="Ma Z."/>
            <person name="Zou Y."/>
            <person name="Zou M."/>
            <person name="Mao Y."/>
            <person name="Li X."/>
            <person name="Wang H."/>
            <person name="Chen T."/>
            <person name="Wang W."/>
            <person name="Yang R."/>
        </authorList>
    </citation>
    <scope>NUCLEOTIDE SEQUENCE [LARGE SCALE GENOMIC DNA]</scope>
    <source>
        <strain evidence="1">TTIB1903HZAU</strain>
        <tissue evidence="1">Muscle</tissue>
    </source>
</reference>
<gene>
    <name evidence="1" type="ORF">E1301_Tti018759</name>
</gene>
<comment type="caution">
    <text evidence="1">The sequence shown here is derived from an EMBL/GenBank/DDBJ whole genome shotgun (WGS) entry which is preliminary data.</text>
</comment>
<organism evidence="1 2">
    <name type="scientific">Triplophysa tibetana</name>
    <dbReference type="NCBI Taxonomy" id="1572043"/>
    <lineage>
        <taxon>Eukaryota</taxon>
        <taxon>Metazoa</taxon>
        <taxon>Chordata</taxon>
        <taxon>Craniata</taxon>
        <taxon>Vertebrata</taxon>
        <taxon>Euteleostomi</taxon>
        <taxon>Actinopterygii</taxon>
        <taxon>Neopterygii</taxon>
        <taxon>Teleostei</taxon>
        <taxon>Ostariophysi</taxon>
        <taxon>Cypriniformes</taxon>
        <taxon>Nemacheilidae</taxon>
        <taxon>Triplophysa</taxon>
    </lineage>
</organism>
<dbReference type="EMBL" id="SOYY01000019">
    <property type="protein sequence ID" value="KAA0708089.1"/>
    <property type="molecule type" value="Genomic_DNA"/>
</dbReference>
<dbReference type="Proteomes" id="UP000324632">
    <property type="component" value="Chromosome 19"/>
</dbReference>
<proteinExistence type="predicted"/>
<evidence type="ECO:0000313" key="2">
    <source>
        <dbReference type="Proteomes" id="UP000324632"/>
    </source>
</evidence>
<accession>A0A5A9NGS8</accession>
<name>A0A5A9NGS8_9TELE</name>
<evidence type="ECO:0000313" key="1">
    <source>
        <dbReference type="EMBL" id="KAA0708089.1"/>
    </source>
</evidence>